<gene>
    <name evidence="1" type="ORF">B0I36DRAFT_209331</name>
</gene>
<organism evidence="1 2">
    <name type="scientific">Microdochium trichocladiopsis</name>
    <dbReference type="NCBI Taxonomy" id="1682393"/>
    <lineage>
        <taxon>Eukaryota</taxon>
        <taxon>Fungi</taxon>
        <taxon>Dikarya</taxon>
        <taxon>Ascomycota</taxon>
        <taxon>Pezizomycotina</taxon>
        <taxon>Sordariomycetes</taxon>
        <taxon>Xylariomycetidae</taxon>
        <taxon>Xylariales</taxon>
        <taxon>Microdochiaceae</taxon>
        <taxon>Microdochium</taxon>
    </lineage>
</organism>
<comment type="caution">
    <text evidence="1">The sequence shown here is derived from an EMBL/GenBank/DDBJ whole genome shotgun (WGS) entry which is preliminary data.</text>
</comment>
<reference evidence="1" key="1">
    <citation type="journal article" date="2021" name="Nat. Commun.">
        <title>Genetic determinants of endophytism in the Arabidopsis root mycobiome.</title>
        <authorList>
            <person name="Mesny F."/>
            <person name="Miyauchi S."/>
            <person name="Thiergart T."/>
            <person name="Pickel B."/>
            <person name="Atanasova L."/>
            <person name="Karlsson M."/>
            <person name="Huettel B."/>
            <person name="Barry K.W."/>
            <person name="Haridas S."/>
            <person name="Chen C."/>
            <person name="Bauer D."/>
            <person name="Andreopoulos W."/>
            <person name="Pangilinan J."/>
            <person name="LaButti K."/>
            <person name="Riley R."/>
            <person name="Lipzen A."/>
            <person name="Clum A."/>
            <person name="Drula E."/>
            <person name="Henrissat B."/>
            <person name="Kohler A."/>
            <person name="Grigoriev I.V."/>
            <person name="Martin F.M."/>
            <person name="Hacquard S."/>
        </authorList>
    </citation>
    <scope>NUCLEOTIDE SEQUENCE</scope>
    <source>
        <strain evidence="1">MPI-CAGE-CH-0230</strain>
    </source>
</reference>
<keyword evidence="2" id="KW-1185">Reference proteome</keyword>
<dbReference type="OrthoDB" id="5244787at2759"/>
<feature type="non-terminal residue" evidence="1">
    <location>
        <position position="74"/>
    </location>
</feature>
<dbReference type="GeneID" id="70178430"/>
<evidence type="ECO:0000313" key="2">
    <source>
        <dbReference type="Proteomes" id="UP000756346"/>
    </source>
</evidence>
<evidence type="ECO:0008006" key="3">
    <source>
        <dbReference type="Google" id="ProtNLM"/>
    </source>
</evidence>
<evidence type="ECO:0000313" key="1">
    <source>
        <dbReference type="EMBL" id="KAH7012568.1"/>
    </source>
</evidence>
<dbReference type="AlphaFoldDB" id="A0A9P8XSN9"/>
<proteinExistence type="predicted"/>
<dbReference type="RefSeq" id="XP_046004833.1">
    <property type="nucleotide sequence ID" value="XM_046148884.1"/>
</dbReference>
<sequence length="74" mass="8399">HKAPGPSGIPNYILRISIDLLIPLLQPLFNHFLFRGICPFKESVTIVLKKPDKDDYGKAKAYRPIALLETLRKV</sequence>
<protein>
    <recommendedName>
        <fullName evidence="3">Reverse transcriptase domain-containing protein</fullName>
    </recommendedName>
</protein>
<dbReference type="Proteomes" id="UP000756346">
    <property type="component" value="Unassembled WGS sequence"/>
</dbReference>
<dbReference type="EMBL" id="JAGTJQ010000014">
    <property type="protein sequence ID" value="KAH7012568.1"/>
    <property type="molecule type" value="Genomic_DNA"/>
</dbReference>
<feature type="non-terminal residue" evidence="1">
    <location>
        <position position="1"/>
    </location>
</feature>
<accession>A0A9P8XSN9</accession>
<name>A0A9P8XSN9_9PEZI</name>